<dbReference type="PANTHER" id="PTHR31676:SF155">
    <property type="entry name" value="EXPRESSED PROTEIN"/>
    <property type="match status" value="1"/>
</dbReference>
<dbReference type="InterPro" id="IPR036758">
    <property type="entry name" value="At5g01610-like"/>
</dbReference>
<feature type="region of interest" description="Disordered" evidence="1">
    <location>
        <begin position="1"/>
        <end position="33"/>
    </location>
</feature>
<evidence type="ECO:0000313" key="3">
    <source>
        <dbReference type="Proteomes" id="UP000095767"/>
    </source>
</evidence>
<dbReference type="Gene3D" id="2.30.240.10">
    <property type="entry name" value="At5g01610-like"/>
    <property type="match status" value="1"/>
</dbReference>
<dbReference type="SUPFAM" id="SSF141562">
    <property type="entry name" value="At5g01610-like"/>
    <property type="match status" value="1"/>
</dbReference>
<dbReference type="PANTHER" id="PTHR31676">
    <property type="entry name" value="T31J12.3 PROTEIN-RELATED"/>
    <property type="match status" value="1"/>
</dbReference>
<evidence type="ECO:0000313" key="2">
    <source>
        <dbReference type="EMBL" id="OEL35429.1"/>
    </source>
</evidence>
<dbReference type="STRING" id="888268.A0A1E5WDE3"/>
<keyword evidence="3" id="KW-1185">Reference proteome</keyword>
<dbReference type="Pfam" id="PF04398">
    <property type="entry name" value="DUF538"/>
    <property type="match status" value="1"/>
</dbReference>
<organism evidence="2 3">
    <name type="scientific">Dichanthelium oligosanthes</name>
    <dbReference type="NCBI Taxonomy" id="888268"/>
    <lineage>
        <taxon>Eukaryota</taxon>
        <taxon>Viridiplantae</taxon>
        <taxon>Streptophyta</taxon>
        <taxon>Embryophyta</taxon>
        <taxon>Tracheophyta</taxon>
        <taxon>Spermatophyta</taxon>
        <taxon>Magnoliopsida</taxon>
        <taxon>Liliopsida</taxon>
        <taxon>Poales</taxon>
        <taxon>Poaceae</taxon>
        <taxon>PACMAD clade</taxon>
        <taxon>Panicoideae</taxon>
        <taxon>Panicodae</taxon>
        <taxon>Paniceae</taxon>
        <taxon>Dichantheliinae</taxon>
        <taxon>Dichanthelium</taxon>
    </lineage>
</organism>
<dbReference type="InterPro" id="IPR007493">
    <property type="entry name" value="DUF538"/>
</dbReference>
<gene>
    <name evidence="2" type="ORF">BAE44_0003553</name>
</gene>
<dbReference type="AlphaFoldDB" id="A0A1E5WDE3"/>
<dbReference type="Proteomes" id="UP000095767">
    <property type="component" value="Unassembled WGS sequence"/>
</dbReference>
<comment type="caution">
    <text evidence="2">The sequence shown here is derived from an EMBL/GenBank/DDBJ whole genome shotgun (WGS) entry which is preliminary data.</text>
</comment>
<proteinExistence type="predicted"/>
<sequence>MGAKPASPGRNLSERAVSTRREKRPGEPNRLREADYEIAPKAGAKLPVFCHHIKWKHSGYGTPSHPLGPYAPPPDAPLLASALSSSDSKISGGECEFRVGDRYLLRYDRRIAGMARAGSIRTLQGVSVKVLFVWLGISEVDRAREQLSFLIGPLAASFTLGNFAESPRCRRGFDCTNAAATAAEVNAVAAS</sequence>
<feature type="compositionally biased region" description="Basic and acidic residues" evidence="1">
    <location>
        <begin position="17"/>
        <end position="33"/>
    </location>
</feature>
<name>A0A1E5WDE3_9POAL</name>
<reference evidence="2 3" key="1">
    <citation type="submission" date="2016-09" db="EMBL/GenBank/DDBJ databases">
        <title>The draft genome of Dichanthelium oligosanthes: A C3 panicoid grass species.</title>
        <authorList>
            <person name="Studer A.J."/>
            <person name="Schnable J.C."/>
            <person name="Brutnell T.P."/>
        </authorList>
    </citation>
    <scope>NUCLEOTIDE SEQUENCE [LARGE SCALE GENOMIC DNA]</scope>
    <source>
        <strain evidence="3">cv. Kellogg 1175</strain>
        <tissue evidence="2">Leaf</tissue>
    </source>
</reference>
<dbReference type="EMBL" id="LWDX02012110">
    <property type="protein sequence ID" value="OEL35429.1"/>
    <property type="molecule type" value="Genomic_DNA"/>
</dbReference>
<evidence type="ECO:0000256" key="1">
    <source>
        <dbReference type="SAM" id="MobiDB-lite"/>
    </source>
</evidence>
<protein>
    <submittedName>
        <fullName evidence="2">Uncharacterized protein</fullName>
    </submittedName>
</protein>
<dbReference type="OrthoDB" id="1897482at2759"/>
<accession>A0A1E5WDE3</accession>